<reference evidence="1 2" key="1">
    <citation type="submission" date="2013-12" db="EMBL/GenBank/DDBJ databases">
        <title>A Varibaculum cambriense genome reconstructed from a premature infant gut community with otherwise low bacterial novelty that shifts toward anaerobic metabolism during the third week of life.</title>
        <authorList>
            <person name="Brown C.T."/>
            <person name="Sharon I."/>
            <person name="Thomas B.C."/>
            <person name="Castelle C.J."/>
            <person name="Morowitz M.J."/>
            <person name="Banfield J.F."/>
        </authorList>
    </citation>
    <scope>NUCLEOTIDE SEQUENCE [LARGE SCALE GENOMIC DNA]</scope>
    <source>
        <strain evidence="2">DORA_12</strain>
    </source>
</reference>
<dbReference type="Proteomes" id="UP000018852">
    <property type="component" value="Unassembled WGS sequence"/>
</dbReference>
<proteinExistence type="predicted"/>
<comment type="caution">
    <text evidence="1">The sequence shown here is derived from an EMBL/GenBank/DDBJ whole genome shotgun (WGS) entry which is preliminary data.</text>
</comment>
<feature type="non-terminal residue" evidence="1">
    <location>
        <position position="276"/>
    </location>
</feature>
<evidence type="ECO:0000313" key="2">
    <source>
        <dbReference type="Proteomes" id="UP000018852"/>
    </source>
</evidence>
<dbReference type="AlphaFoldDB" id="W1VN94"/>
<evidence type="ECO:0000313" key="1">
    <source>
        <dbReference type="EMBL" id="ETJ07362.1"/>
    </source>
</evidence>
<accession>W1VN94</accession>
<sequence>MTKPPSMNRDSILNGAAGYLMEELQCRGISAQPVLTEGGKALQIAGQGMLSMENVADDLMSGSVAEWEPRLQRWLEMVVSTVESKTGAAPSREEVMAQIRTRLIPATDSHGYAYARQFTDDLALILCLDFPTHVEKLTDESIVDLGIAVDELFAQGQQNTNVETIDEMFDEDDVHFIVGDTMYVAAKAADMPALLKHLGVNAPDGLLFAVPNRETLMYRVPTPGDGVADLIGLSQLLSSLSPEAGYENPGGVLSNNIYYWAPDGSIEPQMGDFRET</sequence>
<gene>
    <name evidence="1" type="ORF">Q605_AUC00067G0001</name>
</gene>
<protein>
    <submittedName>
        <fullName evidence="1">Uncharacterized protein</fullName>
    </submittedName>
</protein>
<dbReference type="EMBL" id="AZLV01000067">
    <property type="protein sequence ID" value="ETJ07362.1"/>
    <property type="molecule type" value="Genomic_DNA"/>
</dbReference>
<organism evidence="1 2">
    <name type="scientific">Actinomyces urogenitalis DORA_12</name>
    <dbReference type="NCBI Taxonomy" id="1403939"/>
    <lineage>
        <taxon>Bacteria</taxon>
        <taxon>Bacillati</taxon>
        <taxon>Actinomycetota</taxon>
        <taxon>Actinomycetes</taxon>
        <taxon>Actinomycetales</taxon>
        <taxon>Actinomycetaceae</taxon>
        <taxon>Actinomyces</taxon>
    </lineage>
</organism>
<name>W1VN94_9ACTO</name>